<evidence type="ECO:0000256" key="1">
    <source>
        <dbReference type="SAM" id="MobiDB-lite"/>
    </source>
</evidence>
<name>A0ABV1A1X5_9TELE</name>
<gene>
    <name evidence="2" type="ORF">AMECASPLE_028886</name>
</gene>
<feature type="region of interest" description="Disordered" evidence="1">
    <location>
        <begin position="44"/>
        <end position="68"/>
    </location>
</feature>
<sequence>MKGSDLDLEDSSDSSVDFEVDEDEDVLLWVPVHYASRPMKRKIASVPKNRSCSFKPTKRGKQFSRQAR</sequence>
<dbReference type="EMBL" id="JAHRIP010078473">
    <property type="protein sequence ID" value="MEQ2312246.1"/>
    <property type="molecule type" value="Genomic_DNA"/>
</dbReference>
<organism evidence="2 3">
    <name type="scientific">Ameca splendens</name>
    <dbReference type="NCBI Taxonomy" id="208324"/>
    <lineage>
        <taxon>Eukaryota</taxon>
        <taxon>Metazoa</taxon>
        <taxon>Chordata</taxon>
        <taxon>Craniata</taxon>
        <taxon>Vertebrata</taxon>
        <taxon>Euteleostomi</taxon>
        <taxon>Actinopterygii</taxon>
        <taxon>Neopterygii</taxon>
        <taxon>Teleostei</taxon>
        <taxon>Neoteleostei</taxon>
        <taxon>Acanthomorphata</taxon>
        <taxon>Ovalentaria</taxon>
        <taxon>Atherinomorphae</taxon>
        <taxon>Cyprinodontiformes</taxon>
        <taxon>Goodeidae</taxon>
        <taxon>Ameca</taxon>
    </lineage>
</organism>
<comment type="caution">
    <text evidence="2">The sequence shown here is derived from an EMBL/GenBank/DDBJ whole genome shotgun (WGS) entry which is preliminary data.</text>
</comment>
<feature type="compositionally biased region" description="Basic residues" evidence="1">
    <location>
        <begin position="56"/>
        <end position="68"/>
    </location>
</feature>
<keyword evidence="3" id="KW-1185">Reference proteome</keyword>
<evidence type="ECO:0000313" key="2">
    <source>
        <dbReference type="EMBL" id="MEQ2312246.1"/>
    </source>
</evidence>
<evidence type="ECO:0000313" key="3">
    <source>
        <dbReference type="Proteomes" id="UP001469553"/>
    </source>
</evidence>
<dbReference type="Proteomes" id="UP001469553">
    <property type="component" value="Unassembled WGS sequence"/>
</dbReference>
<accession>A0ABV1A1X5</accession>
<proteinExistence type="predicted"/>
<reference evidence="2 3" key="1">
    <citation type="submission" date="2021-06" db="EMBL/GenBank/DDBJ databases">
        <authorList>
            <person name="Palmer J.M."/>
        </authorList>
    </citation>
    <scope>NUCLEOTIDE SEQUENCE [LARGE SCALE GENOMIC DNA]</scope>
    <source>
        <strain evidence="2 3">AS_MEX2019</strain>
        <tissue evidence="2">Muscle</tissue>
    </source>
</reference>
<protein>
    <submittedName>
        <fullName evidence="2">Uncharacterized protein</fullName>
    </submittedName>
</protein>